<dbReference type="EMBL" id="VJMJ01000319">
    <property type="protein sequence ID" value="KAF0722992.1"/>
    <property type="molecule type" value="Genomic_DNA"/>
</dbReference>
<sequence>MVCRYRKDIELMFDMRWNDPKAVIILERSPFFVNNFLTTIAIPARLNLFPPVSLDQLCDLQRSSASFCQHILLQAAIAFNPVLGHCRDVFLLLFTRSAQTQADILTVPRSKGMLSHDYGHPSTVLQLCDSLIELFNASASAHGCLLAHFEGYAKERPSSIAHVPQECRE</sequence>
<evidence type="ECO:0000313" key="1">
    <source>
        <dbReference type="EMBL" id="KAF0722992.1"/>
    </source>
</evidence>
<keyword evidence="2" id="KW-1185">Reference proteome</keyword>
<organism evidence="1 2">
    <name type="scientific">Aphanomyces euteiches</name>
    <dbReference type="NCBI Taxonomy" id="100861"/>
    <lineage>
        <taxon>Eukaryota</taxon>
        <taxon>Sar</taxon>
        <taxon>Stramenopiles</taxon>
        <taxon>Oomycota</taxon>
        <taxon>Saprolegniomycetes</taxon>
        <taxon>Saprolegniales</taxon>
        <taxon>Verrucalvaceae</taxon>
        <taxon>Aphanomyces</taxon>
    </lineage>
</organism>
<comment type="caution">
    <text evidence="1">The sequence shown here is derived from an EMBL/GenBank/DDBJ whole genome shotgun (WGS) entry which is preliminary data.</text>
</comment>
<gene>
    <name evidence="1" type="ORF">Ae201684_018067</name>
</gene>
<evidence type="ECO:0000313" key="2">
    <source>
        <dbReference type="Proteomes" id="UP000481153"/>
    </source>
</evidence>
<dbReference type="AlphaFoldDB" id="A0A6G0W856"/>
<name>A0A6G0W856_9STRA</name>
<proteinExistence type="predicted"/>
<protein>
    <submittedName>
        <fullName evidence="1">Uncharacterized protein</fullName>
    </submittedName>
</protein>
<accession>A0A6G0W856</accession>
<reference evidence="1 2" key="1">
    <citation type="submission" date="2019-07" db="EMBL/GenBank/DDBJ databases">
        <title>Genomics analysis of Aphanomyces spp. identifies a new class of oomycete effector associated with host adaptation.</title>
        <authorList>
            <person name="Gaulin E."/>
        </authorList>
    </citation>
    <scope>NUCLEOTIDE SEQUENCE [LARGE SCALE GENOMIC DNA]</scope>
    <source>
        <strain evidence="1 2">ATCC 201684</strain>
    </source>
</reference>
<dbReference type="Proteomes" id="UP000481153">
    <property type="component" value="Unassembled WGS sequence"/>
</dbReference>